<proteinExistence type="predicted"/>
<dbReference type="PANTHER" id="PTHR46797">
    <property type="entry name" value="HTH-TYPE TRANSCRIPTIONAL REGULATOR"/>
    <property type="match status" value="1"/>
</dbReference>
<dbReference type="Pfam" id="PF01381">
    <property type="entry name" value="HTH_3"/>
    <property type="match status" value="1"/>
</dbReference>
<keyword evidence="1" id="KW-0238">DNA-binding</keyword>
<evidence type="ECO:0000313" key="3">
    <source>
        <dbReference type="EMBL" id="MBF4695412.1"/>
    </source>
</evidence>
<dbReference type="PROSITE" id="PS50943">
    <property type="entry name" value="HTH_CROC1"/>
    <property type="match status" value="1"/>
</dbReference>
<evidence type="ECO:0000313" key="4">
    <source>
        <dbReference type="Proteomes" id="UP000614200"/>
    </source>
</evidence>
<dbReference type="CDD" id="cd00093">
    <property type="entry name" value="HTH_XRE"/>
    <property type="match status" value="1"/>
</dbReference>
<dbReference type="Gene3D" id="2.60.120.10">
    <property type="entry name" value="Jelly Rolls"/>
    <property type="match status" value="1"/>
</dbReference>
<organism evidence="3 4">
    <name type="scientific">Fusibacter ferrireducens</name>
    <dbReference type="NCBI Taxonomy" id="2785058"/>
    <lineage>
        <taxon>Bacteria</taxon>
        <taxon>Bacillati</taxon>
        <taxon>Bacillota</taxon>
        <taxon>Clostridia</taxon>
        <taxon>Eubacteriales</taxon>
        <taxon>Eubacteriales Family XII. Incertae Sedis</taxon>
        <taxon>Fusibacter</taxon>
    </lineage>
</organism>
<comment type="caution">
    <text evidence="3">The sequence shown here is derived from an EMBL/GenBank/DDBJ whole genome shotgun (WGS) entry which is preliminary data.</text>
</comment>
<dbReference type="InterPro" id="IPR013096">
    <property type="entry name" value="Cupin_2"/>
</dbReference>
<name>A0ABR9ZY69_9FIRM</name>
<reference evidence="3 4" key="1">
    <citation type="submission" date="2020-11" db="EMBL/GenBank/DDBJ databases">
        <title>Fusibacter basophilias sp. nov.</title>
        <authorList>
            <person name="Qiu D."/>
        </authorList>
    </citation>
    <scope>NUCLEOTIDE SEQUENCE [LARGE SCALE GENOMIC DNA]</scope>
    <source>
        <strain evidence="3 4">Q10-2</strain>
    </source>
</reference>
<dbReference type="InterPro" id="IPR010982">
    <property type="entry name" value="Lambda_DNA-bd_dom_sf"/>
</dbReference>
<evidence type="ECO:0000259" key="2">
    <source>
        <dbReference type="PROSITE" id="PS50943"/>
    </source>
</evidence>
<feature type="domain" description="HTH cro/C1-type" evidence="2">
    <location>
        <begin position="9"/>
        <end position="63"/>
    </location>
</feature>
<dbReference type="Gene3D" id="1.10.260.40">
    <property type="entry name" value="lambda repressor-like DNA-binding domains"/>
    <property type="match status" value="1"/>
</dbReference>
<dbReference type="CDD" id="cd02209">
    <property type="entry name" value="cupin_XRE_C"/>
    <property type="match status" value="1"/>
</dbReference>
<dbReference type="InterPro" id="IPR001387">
    <property type="entry name" value="Cro/C1-type_HTH"/>
</dbReference>
<evidence type="ECO:0000256" key="1">
    <source>
        <dbReference type="ARBA" id="ARBA00023125"/>
    </source>
</evidence>
<dbReference type="SMART" id="SM00530">
    <property type="entry name" value="HTH_XRE"/>
    <property type="match status" value="1"/>
</dbReference>
<dbReference type="SUPFAM" id="SSF51182">
    <property type="entry name" value="RmlC-like cupins"/>
    <property type="match status" value="1"/>
</dbReference>
<gene>
    <name evidence="3" type="ORF">ISU02_20140</name>
</gene>
<dbReference type="InterPro" id="IPR014710">
    <property type="entry name" value="RmlC-like_jellyroll"/>
</dbReference>
<dbReference type="EMBL" id="JADKNH010000015">
    <property type="protein sequence ID" value="MBF4695412.1"/>
    <property type="molecule type" value="Genomic_DNA"/>
</dbReference>
<dbReference type="Proteomes" id="UP000614200">
    <property type="component" value="Unassembled WGS sequence"/>
</dbReference>
<dbReference type="PANTHER" id="PTHR46797:SF19">
    <property type="entry name" value="BLL2473 PROTEIN"/>
    <property type="match status" value="1"/>
</dbReference>
<keyword evidence="4" id="KW-1185">Reference proteome</keyword>
<sequence length="183" mass="20528">MHIDVGKKIKELRKSMALTIANLAEKSEISASMISQIENGKVVPTVIVMWKIANALNVSVGYFFDEGEGTLRNPVVKKDERKKMIIGKSSRTYEMLTPDQQGKIEFLMITIRADEEKARDFVTHEGEECGYVLKGKMKITVGDQTFLMGEGDSITFQSTIPHKYDNVGEEDCVSIWAMTPPSF</sequence>
<dbReference type="InterPro" id="IPR011051">
    <property type="entry name" value="RmlC_Cupin_sf"/>
</dbReference>
<protein>
    <submittedName>
        <fullName evidence="3">Cupin domain-containing protein</fullName>
    </submittedName>
</protein>
<dbReference type="RefSeq" id="WP_194703645.1">
    <property type="nucleotide sequence ID" value="NZ_JADKNH010000015.1"/>
</dbReference>
<dbReference type="Pfam" id="PF07883">
    <property type="entry name" value="Cupin_2"/>
    <property type="match status" value="1"/>
</dbReference>
<dbReference type="InterPro" id="IPR050807">
    <property type="entry name" value="TransReg_Diox_bact_type"/>
</dbReference>
<dbReference type="SUPFAM" id="SSF47413">
    <property type="entry name" value="lambda repressor-like DNA-binding domains"/>
    <property type="match status" value="1"/>
</dbReference>
<accession>A0ABR9ZY69</accession>